<keyword evidence="2" id="KW-0812">Transmembrane</keyword>
<dbReference type="EMBL" id="JACJII010000001">
    <property type="protein sequence ID" value="MBA9004834.1"/>
    <property type="molecule type" value="Genomic_DNA"/>
</dbReference>
<feature type="transmembrane region" description="Helical" evidence="2">
    <location>
        <begin position="415"/>
        <end position="447"/>
    </location>
</feature>
<keyword evidence="2" id="KW-0472">Membrane</keyword>
<feature type="transmembrane region" description="Helical" evidence="2">
    <location>
        <begin position="173"/>
        <end position="191"/>
    </location>
</feature>
<dbReference type="PANTHER" id="PTHR34219:SF1">
    <property type="entry name" value="PEPSY DOMAIN-CONTAINING PROTEIN"/>
    <property type="match status" value="1"/>
</dbReference>
<dbReference type="InterPro" id="IPR005625">
    <property type="entry name" value="PepSY-ass_TM"/>
</dbReference>
<feature type="transmembrane region" description="Helical" evidence="2">
    <location>
        <begin position="212"/>
        <end position="233"/>
    </location>
</feature>
<protein>
    <submittedName>
        <fullName evidence="4">Putative iron-regulated membrane protein</fullName>
    </submittedName>
</protein>
<evidence type="ECO:0000313" key="4">
    <source>
        <dbReference type="EMBL" id="MBA9004834.1"/>
    </source>
</evidence>
<evidence type="ECO:0000259" key="3">
    <source>
        <dbReference type="Pfam" id="PF03413"/>
    </source>
</evidence>
<feature type="domain" description="PepSY" evidence="3">
    <location>
        <begin position="78"/>
        <end position="138"/>
    </location>
</feature>
<dbReference type="Proteomes" id="UP000539313">
    <property type="component" value="Unassembled WGS sequence"/>
</dbReference>
<accession>A0A7W3MZP3</accession>
<proteinExistence type="predicted"/>
<reference evidence="4 5" key="1">
    <citation type="submission" date="2020-08" db="EMBL/GenBank/DDBJ databases">
        <title>Sequencing the genomes of 1000 actinobacteria strains.</title>
        <authorList>
            <person name="Klenk H.-P."/>
        </authorList>
    </citation>
    <scope>NUCLEOTIDE SEQUENCE [LARGE SCALE GENOMIC DNA]</scope>
    <source>
        <strain evidence="4 5">DSM 45823</strain>
    </source>
</reference>
<dbReference type="RefSeq" id="WP_182706166.1">
    <property type="nucleotide sequence ID" value="NZ_JACJII010000001.1"/>
</dbReference>
<feature type="compositionally biased region" description="Basic and acidic residues" evidence="1">
    <location>
        <begin position="473"/>
        <end position="500"/>
    </location>
</feature>
<gene>
    <name evidence="4" type="ORF">HNR21_003716</name>
</gene>
<dbReference type="AlphaFoldDB" id="A0A7W3MZP3"/>
<dbReference type="Pfam" id="PF03929">
    <property type="entry name" value="PepSY_TM"/>
    <property type="match status" value="1"/>
</dbReference>
<feature type="transmembrane region" description="Helical" evidence="2">
    <location>
        <begin position="34"/>
        <end position="55"/>
    </location>
</feature>
<organism evidence="4 5">
    <name type="scientific">Thermomonospora cellulosilytica</name>
    <dbReference type="NCBI Taxonomy" id="1411118"/>
    <lineage>
        <taxon>Bacteria</taxon>
        <taxon>Bacillati</taxon>
        <taxon>Actinomycetota</taxon>
        <taxon>Actinomycetes</taxon>
        <taxon>Streptosporangiales</taxon>
        <taxon>Thermomonosporaceae</taxon>
        <taxon>Thermomonospora</taxon>
    </lineage>
</organism>
<sequence length="500" mass="53951">MTAPVIARPDAETTAPPRRAGWAALRPLVLRLHFYAGILIAPFLLAAALTGLLYATSFQVEKVVYRHELTVPARTAQVPLAQQVAAARAEHPEGTVTAVRPSAGPGQTTRILLNVPGLAESTQLAVFVDPHTGRVRGTLESYGSSGALPVRAWISSLHRNLHLGETGRLYSELAASWLWVVALGGLLLWLGRRRSDRRPRRLLAPERGTRGLRRLVSWHGAIGLWAVTGLLFLSATGLTWSKYAGENVDELRTALGWSTPAISASSGDHGSHAHGAGASASTARDVGVDQVLRAASAEGLSGPLEVVWPGEDGTYVVKEIDKQWPQRLDQVAVDPATGHVVAELRFADYPLAAKLTRWGIDGHMGLLFGLVNQLLLAALAAGVITLIVLGYRMWWRRRPTRGFARPYQRGAWRQVHWAVLVPLAAVALGVGYFLPLMGISLAAFLLIDALLGLRSRKAAAAAPTVPQPATPSHLDEEKPQNPDTPENSHPHKEQHPLTTK</sequence>
<feature type="transmembrane region" description="Helical" evidence="2">
    <location>
        <begin position="374"/>
        <end position="394"/>
    </location>
</feature>
<dbReference type="Pfam" id="PF03413">
    <property type="entry name" value="PepSY"/>
    <property type="match status" value="1"/>
</dbReference>
<keyword evidence="5" id="KW-1185">Reference proteome</keyword>
<name>A0A7W3MZP3_9ACTN</name>
<feature type="region of interest" description="Disordered" evidence="1">
    <location>
        <begin position="462"/>
        <end position="500"/>
    </location>
</feature>
<dbReference type="InterPro" id="IPR025711">
    <property type="entry name" value="PepSY"/>
</dbReference>
<keyword evidence="2" id="KW-1133">Transmembrane helix</keyword>
<comment type="caution">
    <text evidence="4">The sequence shown here is derived from an EMBL/GenBank/DDBJ whole genome shotgun (WGS) entry which is preliminary data.</text>
</comment>
<evidence type="ECO:0000256" key="2">
    <source>
        <dbReference type="SAM" id="Phobius"/>
    </source>
</evidence>
<evidence type="ECO:0000313" key="5">
    <source>
        <dbReference type="Proteomes" id="UP000539313"/>
    </source>
</evidence>
<evidence type="ECO:0000256" key="1">
    <source>
        <dbReference type="SAM" id="MobiDB-lite"/>
    </source>
</evidence>
<dbReference type="PANTHER" id="PTHR34219">
    <property type="entry name" value="IRON-REGULATED INNER MEMBRANE PROTEIN-RELATED"/>
    <property type="match status" value="1"/>
</dbReference>